<dbReference type="NCBIfam" id="TIGR02037">
    <property type="entry name" value="degP_htrA_DO"/>
    <property type="match status" value="1"/>
</dbReference>
<evidence type="ECO:0000256" key="2">
    <source>
        <dbReference type="ARBA" id="ARBA00022670"/>
    </source>
</evidence>
<dbReference type="InterPro" id="IPR001478">
    <property type="entry name" value="PDZ"/>
</dbReference>
<evidence type="ECO:0000256" key="10">
    <source>
        <dbReference type="SAM" id="SignalP"/>
    </source>
</evidence>
<evidence type="ECO:0000313" key="12">
    <source>
        <dbReference type="EMBL" id="HJE39666.1"/>
    </source>
</evidence>
<gene>
    <name evidence="12" type="ORF">K8V47_07935</name>
</gene>
<reference evidence="12" key="2">
    <citation type="submission" date="2021-09" db="EMBL/GenBank/DDBJ databases">
        <authorList>
            <person name="Gilroy R."/>
        </authorList>
    </citation>
    <scope>NUCLEOTIDE SEQUENCE</scope>
    <source>
        <strain evidence="12">4100</strain>
    </source>
</reference>
<organism evidence="12 13">
    <name type="scientific">Candidatus Amulumruptor caecigallinarius</name>
    <dbReference type="NCBI Taxonomy" id="2109911"/>
    <lineage>
        <taxon>Bacteria</taxon>
        <taxon>Pseudomonadati</taxon>
        <taxon>Bacteroidota</taxon>
        <taxon>Bacteroidia</taxon>
        <taxon>Bacteroidales</taxon>
        <taxon>Muribaculaceae</taxon>
        <taxon>Candidatus Amulumruptor</taxon>
    </lineage>
</organism>
<dbReference type="SUPFAM" id="SSF50494">
    <property type="entry name" value="Trypsin-like serine proteases"/>
    <property type="match status" value="1"/>
</dbReference>
<dbReference type="PANTHER" id="PTHR22939">
    <property type="entry name" value="SERINE PROTEASE FAMILY S1C HTRA-RELATED"/>
    <property type="match status" value="1"/>
</dbReference>
<dbReference type="PANTHER" id="PTHR22939:SF129">
    <property type="entry name" value="SERINE PROTEASE HTRA2, MITOCHONDRIAL"/>
    <property type="match status" value="1"/>
</dbReference>
<evidence type="ECO:0000259" key="11">
    <source>
        <dbReference type="PROSITE" id="PS50106"/>
    </source>
</evidence>
<sequence>MKQNNKNLLTAAAVAVIASAGTIVAMKATGYVDQPSQIPFQSDVSVASYGHGIVPVSSRGGVPTDFTQAAESTINGVVSIKSYVTPRRQSNRYYNQQPDMFNDPFFEFFFGSPRRQQPRRQQPSESDSDGEEAQQQLGLGSGVIVTPDGYIVTNNHVIDGADRLEVTLNDNRTFNARVIGTDDMTDLALIKITANELPVIPMGDSDALKVGEWVLAVGNPFGLTSTVTTGIVSAKARSISDATHVPSMGVESYIQTDAAVNPGNSGGALVNLNGELVGINTAIYSQTGNYAGHSFAIPTSIVNKIIGDLKQYGAVQRAFIGVTFQPLTAKLAKQKDITAVNSGIYVVEVQPNSAAEEGGIKPGDVITAINGVQTSTDAQLRGQINRYSPGDEITIDFYRDNKKQATKVKLLNSSGSTSITRAGDSSELGCSFGEVKEEMLKELRISSGVEVTKLTDGLFKSAGIKTGYIITAVNQRPVTSGKDIEKLYKAAMQSDNKVLFITGIYPTGKRTAYAVNLDE</sequence>
<dbReference type="InterPro" id="IPR011782">
    <property type="entry name" value="Pept_S1C_Do"/>
</dbReference>
<dbReference type="InterPro" id="IPR001940">
    <property type="entry name" value="Peptidase_S1C"/>
</dbReference>
<evidence type="ECO:0000256" key="6">
    <source>
        <dbReference type="ARBA" id="ARBA00022825"/>
    </source>
</evidence>
<evidence type="ECO:0000256" key="7">
    <source>
        <dbReference type="PIRSR" id="PIRSR611782-1"/>
    </source>
</evidence>
<feature type="binding site" evidence="8">
    <location>
        <position position="186"/>
    </location>
    <ligand>
        <name>substrate</name>
    </ligand>
</feature>
<dbReference type="InterPro" id="IPR009003">
    <property type="entry name" value="Peptidase_S1_PA"/>
</dbReference>
<comment type="caution">
    <text evidence="12">The sequence shown here is derived from an EMBL/GenBank/DDBJ whole genome shotgun (WGS) entry which is preliminary data.</text>
</comment>
<feature type="active site" description="Charge relay system" evidence="7">
    <location>
        <position position="186"/>
    </location>
</feature>
<feature type="chain" id="PRO_5038083207" evidence="10">
    <location>
        <begin position="28"/>
        <end position="519"/>
    </location>
</feature>
<dbReference type="AlphaFoldDB" id="A0A921EAA3"/>
<dbReference type="Gene3D" id="2.40.10.120">
    <property type="match status" value="1"/>
</dbReference>
<dbReference type="PRINTS" id="PR00834">
    <property type="entry name" value="PROTEASES2C"/>
</dbReference>
<dbReference type="GO" id="GO:0006508">
    <property type="term" value="P:proteolysis"/>
    <property type="evidence" value="ECO:0007669"/>
    <property type="project" value="UniProtKB-KW"/>
</dbReference>
<dbReference type="Pfam" id="PF13180">
    <property type="entry name" value="PDZ_2"/>
    <property type="match status" value="1"/>
</dbReference>
<evidence type="ECO:0000256" key="1">
    <source>
        <dbReference type="ARBA" id="ARBA00010541"/>
    </source>
</evidence>
<evidence type="ECO:0000256" key="5">
    <source>
        <dbReference type="ARBA" id="ARBA00022801"/>
    </source>
</evidence>
<protein>
    <submittedName>
        <fullName evidence="12">Do family serine endopeptidase</fullName>
    </submittedName>
</protein>
<evidence type="ECO:0000256" key="9">
    <source>
        <dbReference type="SAM" id="MobiDB-lite"/>
    </source>
</evidence>
<feature type="region of interest" description="Disordered" evidence="9">
    <location>
        <begin position="114"/>
        <end position="136"/>
    </location>
</feature>
<feature type="active site" description="Charge relay system" evidence="7">
    <location>
        <position position="156"/>
    </location>
</feature>
<dbReference type="Proteomes" id="UP000711407">
    <property type="component" value="Unassembled WGS sequence"/>
</dbReference>
<feature type="signal peptide" evidence="10">
    <location>
        <begin position="1"/>
        <end position="27"/>
    </location>
</feature>
<dbReference type="Pfam" id="PF13365">
    <property type="entry name" value="Trypsin_2"/>
    <property type="match status" value="1"/>
</dbReference>
<comment type="similarity">
    <text evidence="1">Belongs to the peptidase S1C family.</text>
</comment>
<evidence type="ECO:0000256" key="4">
    <source>
        <dbReference type="ARBA" id="ARBA00022737"/>
    </source>
</evidence>
<reference evidence="12" key="1">
    <citation type="journal article" date="2021" name="PeerJ">
        <title>Extensive microbial diversity within the chicken gut microbiome revealed by metagenomics and culture.</title>
        <authorList>
            <person name="Gilroy R."/>
            <person name="Ravi A."/>
            <person name="Getino M."/>
            <person name="Pursley I."/>
            <person name="Horton D.L."/>
            <person name="Alikhan N.F."/>
            <person name="Baker D."/>
            <person name="Gharbi K."/>
            <person name="Hall N."/>
            <person name="Watson M."/>
            <person name="Adriaenssens E.M."/>
            <person name="Foster-Nyarko E."/>
            <person name="Jarju S."/>
            <person name="Secka A."/>
            <person name="Antonio M."/>
            <person name="Oren A."/>
            <person name="Chaudhuri R.R."/>
            <person name="La Ragione R."/>
            <person name="Hildebrand F."/>
            <person name="Pallen M.J."/>
        </authorList>
    </citation>
    <scope>NUCLEOTIDE SEQUENCE</scope>
    <source>
        <strain evidence="12">4100</strain>
    </source>
</reference>
<keyword evidence="4" id="KW-0677">Repeat</keyword>
<evidence type="ECO:0000256" key="3">
    <source>
        <dbReference type="ARBA" id="ARBA00022729"/>
    </source>
</evidence>
<dbReference type="SMART" id="SM00228">
    <property type="entry name" value="PDZ"/>
    <property type="match status" value="2"/>
</dbReference>
<feature type="domain" description="PDZ" evidence="11">
    <location>
        <begin position="320"/>
        <end position="382"/>
    </location>
</feature>
<dbReference type="EMBL" id="DYXT01000040">
    <property type="protein sequence ID" value="HJE39666.1"/>
    <property type="molecule type" value="Genomic_DNA"/>
</dbReference>
<dbReference type="InterPro" id="IPR036034">
    <property type="entry name" value="PDZ_sf"/>
</dbReference>
<name>A0A921EAA3_9BACT</name>
<feature type="active site" description="Charge relay system" evidence="7">
    <location>
        <position position="265"/>
    </location>
</feature>
<dbReference type="GO" id="GO:0004252">
    <property type="term" value="F:serine-type endopeptidase activity"/>
    <property type="evidence" value="ECO:0007669"/>
    <property type="project" value="InterPro"/>
</dbReference>
<evidence type="ECO:0000256" key="8">
    <source>
        <dbReference type="PIRSR" id="PIRSR611782-2"/>
    </source>
</evidence>
<keyword evidence="2" id="KW-0645">Protease</keyword>
<feature type="compositionally biased region" description="Low complexity" evidence="9">
    <location>
        <begin position="114"/>
        <end position="123"/>
    </location>
</feature>
<dbReference type="PROSITE" id="PS50106">
    <property type="entry name" value="PDZ"/>
    <property type="match status" value="1"/>
</dbReference>
<feature type="binding site" evidence="8">
    <location>
        <begin position="263"/>
        <end position="265"/>
    </location>
    <ligand>
        <name>substrate</name>
    </ligand>
</feature>
<dbReference type="SUPFAM" id="SSF50156">
    <property type="entry name" value="PDZ domain-like"/>
    <property type="match status" value="2"/>
</dbReference>
<keyword evidence="3 10" id="KW-0732">Signal</keyword>
<dbReference type="Gene3D" id="2.30.42.10">
    <property type="match status" value="2"/>
</dbReference>
<evidence type="ECO:0000313" key="13">
    <source>
        <dbReference type="Proteomes" id="UP000711407"/>
    </source>
</evidence>
<keyword evidence="5" id="KW-0378">Hydrolase</keyword>
<feature type="binding site" evidence="8">
    <location>
        <position position="156"/>
    </location>
    <ligand>
        <name>substrate</name>
    </ligand>
</feature>
<keyword evidence="6" id="KW-0720">Serine protease</keyword>
<proteinExistence type="inferred from homology"/>
<accession>A0A921EAA3</accession>